<accession>A0A7R8YMI3</accession>
<feature type="region of interest" description="Disordered" evidence="1">
    <location>
        <begin position="66"/>
        <end position="95"/>
    </location>
</feature>
<dbReference type="InParanoid" id="A0A7R8YMI3"/>
<dbReference type="EMBL" id="LR899009">
    <property type="protein sequence ID" value="CAD7078211.1"/>
    <property type="molecule type" value="Genomic_DNA"/>
</dbReference>
<name>A0A7R8YMI3_HERIL</name>
<protein>
    <submittedName>
        <fullName evidence="3">Uncharacterized protein</fullName>
    </submittedName>
</protein>
<dbReference type="Proteomes" id="UP000594454">
    <property type="component" value="Chromosome 1"/>
</dbReference>
<evidence type="ECO:0000256" key="1">
    <source>
        <dbReference type="SAM" id="MobiDB-lite"/>
    </source>
</evidence>
<proteinExistence type="predicted"/>
<keyword evidence="2" id="KW-0472">Membrane</keyword>
<evidence type="ECO:0000313" key="3">
    <source>
        <dbReference type="EMBL" id="CAD7078211.1"/>
    </source>
</evidence>
<feature type="transmembrane region" description="Helical" evidence="2">
    <location>
        <begin position="6"/>
        <end position="26"/>
    </location>
</feature>
<dbReference type="AlphaFoldDB" id="A0A7R8YMI3"/>
<feature type="compositionally biased region" description="Basic and acidic residues" evidence="1">
    <location>
        <begin position="78"/>
        <end position="95"/>
    </location>
</feature>
<sequence>MAISAWIALLAIPLTAALISVVYFCYIKIWRWRFREAYRNHRNRRSRQNSSTIYTVPVGIIDDESSIGSQKAYGNPRRYPERPPTYDDAVRAEQS</sequence>
<organism evidence="3 4">
    <name type="scientific">Hermetia illucens</name>
    <name type="common">Black soldier fly</name>
    <dbReference type="NCBI Taxonomy" id="343691"/>
    <lineage>
        <taxon>Eukaryota</taxon>
        <taxon>Metazoa</taxon>
        <taxon>Ecdysozoa</taxon>
        <taxon>Arthropoda</taxon>
        <taxon>Hexapoda</taxon>
        <taxon>Insecta</taxon>
        <taxon>Pterygota</taxon>
        <taxon>Neoptera</taxon>
        <taxon>Endopterygota</taxon>
        <taxon>Diptera</taxon>
        <taxon>Brachycera</taxon>
        <taxon>Stratiomyomorpha</taxon>
        <taxon>Stratiomyidae</taxon>
        <taxon>Hermetiinae</taxon>
        <taxon>Hermetia</taxon>
    </lineage>
</organism>
<keyword evidence="2" id="KW-1133">Transmembrane helix</keyword>
<evidence type="ECO:0000256" key="2">
    <source>
        <dbReference type="SAM" id="Phobius"/>
    </source>
</evidence>
<keyword evidence="2" id="KW-0812">Transmembrane</keyword>
<keyword evidence="4" id="KW-1185">Reference proteome</keyword>
<evidence type="ECO:0000313" key="4">
    <source>
        <dbReference type="Proteomes" id="UP000594454"/>
    </source>
</evidence>
<reference evidence="3 4" key="1">
    <citation type="submission" date="2020-11" db="EMBL/GenBank/DDBJ databases">
        <authorList>
            <person name="Wallbank WR R."/>
            <person name="Pardo Diaz C."/>
            <person name="Kozak K."/>
            <person name="Martin S."/>
            <person name="Jiggins C."/>
            <person name="Moest M."/>
            <person name="Warren A I."/>
            <person name="Generalovic N T."/>
            <person name="Byers J.R.P. K."/>
            <person name="Montejo-Kovacevich G."/>
            <person name="Yen C E."/>
        </authorList>
    </citation>
    <scope>NUCLEOTIDE SEQUENCE [LARGE SCALE GENOMIC DNA]</scope>
</reference>
<gene>
    <name evidence="3" type="ORF">HERILL_LOCUS1492</name>
</gene>